<gene>
    <name evidence="4" type="ORF">SAMN05192565_101266</name>
</gene>
<dbReference type="SUPFAM" id="SSF55785">
    <property type="entry name" value="PYP-like sensor domain (PAS domain)"/>
    <property type="match status" value="1"/>
</dbReference>
<evidence type="ECO:0000256" key="1">
    <source>
        <dbReference type="SAM" id="Phobius"/>
    </source>
</evidence>
<dbReference type="STRING" id="582675.SAMN05192565_101266"/>
<feature type="domain" description="GGDEF" evidence="3">
    <location>
        <begin position="362"/>
        <end position="499"/>
    </location>
</feature>
<protein>
    <submittedName>
        <fullName evidence="4">PAS domain S-box-containing protein/diguanylate cyclase (GGDEF) domain-containing protein</fullName>
    </submittedName>
</protein>
<dbReference type="InterPro" id="IPR000160">
    <property type="entry name" value="GGDEF_dom"/>
</dbReference>
<feature type="domain" description="EAL" evidence="2">
    <location>
        <begin position="508"/>
        <end position="763"/>
    </location>
</feature>
<evidence type="ECO:0000259" key="3">
    <source>
        <dbReference type="PROSITE" id="PS50887"/>
    </source>
</evidence>
<dbReference type="SMART" id="SM00267">
    <property type="entry name" value="GGDEF"/>
    <property type="match status" value="1"/>
</dbReference>
<dbReference type="CDD" id="cd01949">
    <property type="entry name" value="GGDEF"/>
    <property type="match status" value="1"/>
</dbReference>
<accession>A0A1I2QW41</accession>
<feature type="transmembrane region" description="Helical" evidence="1">
    <location>
        <begin position="36"/>
        <end position="55"/>
    </location>
</feature>
<sequence>MSSNRLHPIGGEFVDRDQEALFQADRLPETIRHVRLILIFSVIMNSLFLFSDARFYGTSHFLPAIGARLMVIVASFVAVWAIRTRKNFPSLQRVMVIWQAISAIGVGYLCTTRSNIALFVLLMLPALYMLAVPTSFRWTVLSGAFCTFALLCGYLLPTPIPDTALGVVMSTCMSNAPILLFVMRWNRLRRLEWTAARAAGRANAELAESRKLYETMFRAVPVPIVVSRQSDGQFVSINDAGMKFFRIPDGGSIARYNTREMVPLAERRRLQGILDTHGSARDQEIAITVQDGSRRDILLSIEAVQADGVPCTVSSLVDITSRKAMEERIRIAANHDVLTGLANRALFQASLDEALAQARDGDAVGLILIDLDAFKEVNDTLGHDAGDILLKEVGRRLSEVIEPDDLVARLGGDEFVVIARSPSGPEGKDRDLVALSERILATLRPPIAIRGRIVAPRGSLGIAAYPAHADNAADLFTNADLALYAAKAAGRNRANVFEPGLRAVIEDRVTVTREMRSALQTGELFPHYQPKVDLATGQIMGFEALARWQHPSRGLLMPSDFATVFDDPEIGIEVGQTLRRQIFADVARWIELDLHPGRVFLNLSSAQFAQNDLASVLLADIAFVGLTCDRIGIEVTETVLLAGNGNRVGPILDALHAAGIRIALDDFGTGYASLTHLKQFPVDEIKIDRSFVQDLERDPDDAAIVAAVLQLGQSLGLDVTAEGVETEAQARFLLMKGCGLAQGYLYGKPVRGECVPHLLERFEAGDVLAFG</sequence>
<dbReference type="InterPro" id="IPR035965">
    <property type="entry name" value="PAS-like_dom_sf"/>
</dbReference>
<dbReference type="SUPFAM" id="SSF141868">
    <property type="entry name" value="EAL domain-like"/>
    <property type="match status" value="1"/>
</dbReference>
<feature type="transmembrane region" description="Helical" evidence="1">
    <location>
        <begin position="61"/>
        <end position="82"/>
    </location>
</feature>
<name>A0A1I2QW41_9HYPH</name>
<dbReference type="RefSeq" id="WP_091968140.1">
    <property type="nucleotide sequence ID" value="NZ_FOPM01000001.1"/>
</dbReference>
<dbReference type="Gene3D" id="3.20.20.450">
    <property type="entry name" value="EAL domain"/>
    <property type="match status" value="1"/>
</dbReference>
<dbReference type="Pfam" id="PF00990">
    <property type="entry name" value="GGDEF"/>
    <property type="match status" value="1"/>
</dbReference>
<dbReference type="NCBIfam" id="TIGR00254">
    <property type="entry name" value="GGDEF"/>
    <property type="match status" value="1"/>
</dbReference>
<keyword evidence="1" id="KW-1133">Transmembrane helix</keyword>
<evidence type="ECO:0000313" key="5">
    <source>
        <dbReference type="Proteomes" id="UP000199229"/>
    </source>
</evidence>
<proteinExistence type="predicted"/>
<dbReference type="InterPro" id="IPR001633">
    <property type="entry name" value="EAL_dom"/>
</dbReference>
<dbReference type="Gene3D" id="3.30.70.270">
    <property type="match status" value="1"/>
</dbReference>
<dbReference type="InterPro" id="IPR035919">
    <property type="entry name" value="EAL_sf"/>
</dbReference>
<dbReference type="PROSITE" id="PS50887">
    <property type="entry name" value="GGDEF"/>
    <property type="match status" value="1"/>
</dbReference>
<dbReference type="PANTHER" id="PTHR44757">
    <property type="entry name" value="DIGUANYLATE CYCLASE DGCP"/>
    <property type="match status" value="1"/>
</dbReference>
<keyword evidence="1" id="KW-0472">Membrane</keyword>
<dbReference type="InterPro" id="IPR052155">
    <property type="entry name" value="Biofilm_reg_signaling"/>
</dbReference>
<dbReference type="EMBL" id="FOPM01000001">
    <property type="protein sequence ID" value="SFG29871.1"/>
    <property type="molecule type" value="Genomic_DNA"/>
</dbReference>
<keyword evidence="5" id="KW-1185">Reference proteome</keyword>
<feature type="transmembrane region" description="Helical" evidence="1">
    <location>
        <begin position="163"/>
        <end position="183"/>
    </location>
</feature>
<dbReference type="SMART" id="SM00052">
    <property type="entry name" value="EAL"/>
    <property type="match status" value="1"/>
</dbReference>
<feature type="transmembrane region" description="Helical" evidence="1">
    <location>
        <begin position="138"/>
        <end position="157"/>
    </location>
</feature>
<dbReference type="AlphaFoldDB" id="A0A1I2QW41"/>
<reference evidence="5" key="1">
    <citation type="submission" date="2016-10" db="EMBL/GenBank/DDBJ databases">
        <authorList>
            <person name="Varghese N."/>
            <person name="Submissions S."/>
        </authorList>
    </citation>
    <scope>NUCLEOTIDE SEQUENCE [LARGE SCALE GENOMIC DNA]</scope>
    <source>
        <strain evidence="5">Gh-105</strain>
    </source>
</reference>
<dbReference type="SUPFAM" id="SSF55073">
    <property type="entry name" value="Nucleotide cyclase"/>
    <property type="match status" value="1"/>
</dbReference>
<evidence type="ECO:0000313" key="4">
    <source>
        <dbReference type="EMBL" id="SFG29871.1"/>
    </source>
</evidence>
<keyword evidence="1" id="KW-0812">Transmembrane</keyword>
<dbReference type="Pfam" id="PF00563">
    <property type="entry name" value="EAL"/>
    <property type="match status" value="1"/>
</dbReference>
<dbReference type="Proteomes" id="UP000199229">
    <property type="component" value="Unassembled WGS sequence"/>
</dbReference>
<dbReference type="Gene3D" id="3.30.450.20">
    <property type="entry name" value="PAS domain"/>
    <property type="match status" value="1"/>
</dbReference>
<dbReference type="InterPro" id="IPR029787">
    <property type="entry name" value="Nucleotide_cyclase"/>
</dbReference>
<dbReference type="PROSITE" id="PS50883">
    <property type="entry name" value="EAL"/>
    <property type="match status" value="1"/>
</dbReference>
<evidence type="ECO:0000259" key="2">
    <source>
        <dbReference type="PROSITE" id="PS50883"/>
    </source>
</evidence>
<dbReference type="OrthoDB" id="9814202at2"/>
<dbReference type="PANTHER" id="PTHR44757:SF2">
    <property type="entry name" value="BIOFILM ARCHITECTURE MAINTENANCE PROTEIN MBAA"/>
    <property type="match status" value="1"/>
</dbReference>
<dbReference type="CDD" id="cd01948">
    <property type="entry name" value="EAL"/>
    <property type="match status" value="1"/>
</dbReference>
<dbReference type="InterPro" id="IPR043128">
    <property type="entry name" value="Rev_trsase/Diguanyl_cyclase"/>
</dbReference>
<organism evidence="4 5">
    <name type="scientific">Methylobacterium gossipiicola</name>
    <dbReference type="NCBI Taxonomy" id="582675"/>
    <lineage>
        <taxon>Bacteria</taxon>
        <taxon>Pseudomonadati</taxon>
        <taxon>Pseudomonadota</taxon>
        <taxon>Alphaproteobacteria</taxon>
        <taxon>Hyphomicrobiales</taxon>
        <taxon>Methylobacteriaceae</taxon>
        <taxon>Methylobacterium</taxon>
    </lineage>
</organism>